<evidence type="ECO:0000313" key="2">
    <source>
        <dbReference type="EMBL" id="MPN36606.1"/>
    </source>
</evidence>
<feature type="compositionally biased region" description="Basic residues" evidence="1">
    <location>
        <begin position="20"/>
        <end position="35"/>
    </location>
</feature>
<evidence type="ECO:0000256" key="1">
    <source>
        <dbReference type="SAM" id="MobiDB-lite"/>
    </source>
</evidence>
<sequence>MSARSNSTTTGKEIHDLPHPHRTPQRRPRRRHAGAPHHAQPPTAHGRRLVLPRPCGTGRFPGRQGHARRRPPAHRAADLHLADRRRSAAPRQPGQRTDHSPWPGQPDDRRPRHRAHRGFAARRPAPACRAVVDRAATGSRKPPTRFRAPSGTAAVATRPRSAHPARGHLRGSHGADPRPFPAARPRYRERHVRHRQPCP</sequence>
<feature type="compositionally biased region" description="Polar residues" evidence="1">
    <location>
        <begin position="1"/>
        <end position="11"/>
    </location>
</feature>
<gene>
    <name evidence="2" type="ORF">SDC9_184116</name>
</gene>
<feature type="compositionally biased region" description="Basic and acidic residues" evidence="1">
    <location>
        <begin position="75"/>
        <end position="86"/>
    </location>
</feature>
<organism evidence="2">
    <name type="scientific">bioreactor metagenome</name>
    <dbReference type="NCBI Taxonomy" id="1076179"/>
    <lineage>
        <taxon>unclassified sequences</taxon>
        <taxon>metagenomes</taxon>
        <taxon>ecological metagenomes</taxon>
    </lineage>
</organism>
<dbReference type="AlphaFoldDB" id="A0A645HDJ6"/>
<feature type="region of interest" description="Disordered" evidence="1">
    <location>
        <begin position="1"/>
        <end position="199"/>
    </location>
</feature>
<feature type="compositionally biased region" description="Basic residues" evidence="1">
    <location>
        <begin position="111"/>
        <end position="120"/>
    </location>
</feature>
<protein>
    <submittedName>
        <fullName evidence="2">Uncharacterized protein</fullName>
    </submittedName>
</protein>
<dbReference type="EMBL" id="VSSQ01090821">
    <property type="protein sequence ID" value="MPN36606.1"/>
    <property type="molecule type" value="Genomic_DNA"/>
</dbReference>
<feature type="compositionally biased region" description="Low complexity" evidence="1">
    <location>
        <begin position="121"/>
        <end position="136"/>
    </location>
</feature>
<name>A0A645HDJ6_9ZZZZ</name>
<proteinExistence type="predicted"/>
<feature type="compositionally biased region" description="Basic residues" evidence="1">
    <location>
        <begin position="160"/>
        <end position="171"/>
    </location>
</feature>
<feature type="compositionally biased region" description="Basic residues" evidence="1">
    <location>
        <begin position="185"/>
        <end position="199"/>
    </location>
</feature>
<comment type="caution">
    <text evidence="2">The sequence shown here is derived from an EMBL/GenBank/DDBJ whole genome shotgun (WGS) entry which is preliminary data.</text>
</comment>
<accession>A0A645HDJ6</accession>
<reference evidence="2" key="1">
    <citation type="submission" date="2019-08" db="EMBL/GenBank/DDBJ databases">
        <authorList>
            <person name="Kucharzyk K."/>
            <person name="Murdoch R.W."/>
            <person name="Higgins S."/>
            <person name="Loffler F."/>
        </authorList>
    </citation>
    <scope>NUCLEOTIDE SEQUENCE</scope>
</reference>